<feature type="transmembrane region" description="Helical" evidence="2">
    <location>
        <begin position="67"/>
        <end position="89"/>
    </location>
</feature>
<organism evidence="3">
    <name type="scientific">Chromera velia CCMP2878</name>
    <dbReference type="NCBI Taxonomy" id="1169474"/>
    <lineage>
        <taxon>Eukaryota</taxon>
        <taxon>Sar</taxon>
        <taxon>Alveolata</taxon>
        <taxon>Colpodellida</taxon>
        <taxon>Chromeraceae</taxon>
        <taxon>Chromera</taxon>
    </lineage>
</organism>
<accession>A0A0G4I5K7</accession>
<feature type="transmembrane region" description="Helical" evidence="2">
    <location>
        <begin position="809"/>
        <end position="831"/>
    </location>
</feature>
<feature type="transmembrane region" description="Helical" evidence="2">
    <location>
        <begin position="168"/>
        <end position="190"/>
    </location>
</feature>
<feature type="region of interest" description="Disordered" evidence="1">
    <location>
        <begin position="700"/>
        <end position="725"/>
    </location>
</feature>
<feature type="compositionally biased region" description="Polar residues" evidence="1">
    <location>
        <begin position="44"/>
        <end position="57"/>
    </location>
</feature>
<evidence type="ECO:0000313" key="3">
    <source>
        <dbReference type="EMBL" id="CEM52291.1"/>
    </source>
</evidence>
<feature type="region of interest" description="Disordered" evidence="1">
    <location>
        <begin position="350"/>
        <end position="373"/>
    </location>
</feature>
<feature type="compositionally biased region" description="Basic and acidic residues" evidence="1">
    <location>
        <begin position="715"/>
        <end position="725"/>
    </location>
</feature>
<feature type="compositionally biased region" description="Polar residues" evidence="1">
    <location>
        <begin position="661"/>
        <end position="671"/>
    </location>
</feature>
<feature type="compositionally biased region" description="Basic and acidic residues" evidence="1">
    <location>
        <begin position="672"/>
        <end position="682"/>
    </location>
</feature>
<gene>
    <name evidence="3" type="ORF">Cvel_11201</name>
</gene>
<feature type="compositionally biased region" description="Basic and acidic residues" evidence="1">
    <location>
        <begin position="453"/>
        <end position="469"/>
    </location>
</feature>
<feature type="compositionally biased region" description="Low complexity" evidence="1">
    <location>
        <begin position="523"/>
        <end position="544"/>
    </location>
</feature>
<protein>
    <recommendedName>
        <fullName evidence="4">Transmembrane protein</fullName>
    </recommendedName>
</protein>
<dbReference type="EMBL" id="CDMZ01005210">
    <property type="protein sequence ID" value="CEM52291.1"/>
    <property type="molecule type" value="Genomic_DNA"/>
</dbReference>
<feature type="region of interest" description="Disordered" evidence="1">
    <location>
        <begin position="613"/>
        <end position="686"/>
    </location>
</feature>
<keyword evidence="2" id="KW-0472">Membrane</keyword>
<dbReference type="VEuPathDB" id="CryptoDB:Cvel_11201"/>
<sequence>MSSTHIPEGRRPSVTEVESRKALPPLRWLTSPDRSGVSLVGPSGSAQNKNKGQADSSNEAKFPWCLMVWRTFLLTLFPCLLGIAWVSIPLKGLDHPWNEQWGYYFGFLPIFRIMIGLLPGTWMPTLLLEKTTWLCLVIPCLTGMIIGPGLTVLIAWARNDVNVPAHSMLIGIPVYGIQCFSVVLAFPHWYSKYVVGPRRRVWLLRTMGPLFAPVLWLLAVAYTFAIVSAQQSRRRTVRWLASALILGYPLYGRYLLVDTVRAVIRRARKPAEIPSTMLPEMVVTMYLSILFPRTTLWLFLAVVAVRAAQMLLLNVVLVKYLDSKAKAELRNINLLAMPGQAFERLMTIKDESEESQEGKENCEGEGGPDRENFNDTVLQRSAVVDPFDPADLEANETFRGFGRTNSELGQSCIVPVRPAGILRARTGGVVNPEDDLAFSCRLKENAQLEKENLKLSTGLRERRTSRDSGRSLSDGVTAEDMDGSVSASGASPVPAPSPLSGFRPSPGIRQNVERQRERGGPLSRGESSSSSASAGRVRESGGAAVRDRSRIPGIGPGFFQTAAEHGAGLVECESEAPPAPPDSVDMQGEGEEMHETGERGETFGAGVRFDAAAEEEKEGEERENQGAAASGVGAIGEREKRQTSYRENRYHSSCLKPPTPSVATLSASSNKEFNKSAGREKPSGGSVFGFRMHNLWARTPDPGDAATAVGGTGEPSRDRTERRRRSMECVDKLAPYVKGSLNRRYEGNFHPQGAENIVTTTGILIVKAYTEVLGPLIVWILIYWQRNWSPTGDFYRSFVDMSEENFEQFTLLVLLNSVIMLIVTAVTLAIVYRLLPVRLSHILYRLLRDDFSFYVMLGGCVIAPVYPIVLLTPHAKFPFQVTEL</sequence>
<feature type="region of interest" description="Disordered" evidence="1">
    <location>
        <begin position="453"/>
        <end position="557"/>
    </location>
</feature>
<feature type="transmembrane region" description="Helical" evidence="2">
    <location>
        <begin position="851"/>
        <end position="869"/>
    </location>
</feature>
<keyword evidence="2" id="KW-0812">Transmembrane</keyword>
<name>A0A0G4I5K7_9ALVE</name>
<proteinExistence type="predicted"/>
<evidence type="ECO:0008006" key="4">
    <source>
        <dbReference type="Google" id="ProtNLM"/>
    </source>
</evidence>
<dbReference type="AlphaFoldDB" id="A0A0G4I5K7"/>
<feature type="transmembrane region" description="Helical" evidence="2">
    <location>
        <begin position="210"/>
        <end position="227"/>
    </location>
</feature>
<evidence type="ECO:0000256" key="1">
    <source>
        <dbReference type="SAM" id="MobiDB-lite"/>
    </source>
</evidence>
<evidence type="ECO:0000256" key="2">
    <source>
        <dbReference type="SAM" id="Phobius"/>
    </source>
</evidence>
<feature type="transmembrane region" description="Helical" evidence="2">
    <location>
        <begin position="101"/>
        <end position="119"/>
    </location>
</feature>
<feature type="transmembrane region" description="Helical" evidence="2">
    <location>
        <begin position="296"/>
        <end position="321"/>
    </location>
</feature>
<feature type="transmembrane region" description="Helical" evidence="2">
    <location>
        <begin position="764"/>
        <end position="784"/>
    </location>
</feature>
<feature type="compositionally biased region" description="Low complexity" evidence="1">
    <location>
        <begin position="483"/>
        <end position="492"/>
    </location>
</feature>
<feature type="transmembrane region" description="Helical" evidence="2">
    <location>
        <begin position="239"/>
        <end position="256"/>
    </location>
</feature>
<dbReference type="PhylomeDB" id="A0A0G4I5K7"/>
<keyword evidence="2" id="KW-1133">Transmembrane helix</keyword>
<feature type="region of interest" description="Disordered" evidence="1">
    <location>
        <begin position="572"/>
        <end position="597"/>
    </location>
</feature>
<feature type="compositionally biased region" description="Basic and acidic residues" evidence="1">
    <location>
        <begin position="636"/>
        <end position="650"/>
    </location>
</feature>
<feature type="region of interest" description="Disordered" evidence="1">
    <location>
        <begin position="1"/>
        <end position="57"/>
    </location>
</feature>
<feature type="transmembrane region" description="Helical" evidence="2">
    <location>
        <begin position="131"/>
        <end position="156"/>
    </location>
</feature>
<feature type="compositionally biased region" description="Basic and acidic residues" evidence="1">
    <location>
        <begin position="7"/>
        <end position="21"/>
    </location>
</feature>
<reference evidence="3" key="1">
    <citation type="submission" date="2014-11" db="EMBL/GenBank/DDBJ databases">
        <authorList>
            <person name="Otto D Thomas"/>
            <person name="Naeem Raeece"/>
        </authorList>
    </citation>
    <scope>NUCLEOTIDE SEQUENCE</scope>
</reference>